<gene>
    <name evidence="1" type="ORF">SAMN05444389_1015</name>
</gene>
<dbReference type="STRING" id="53463.SAMN05444389_1015"/>
<dbReference type="Proteomes" id="UP000184444">
    <property type="component" value="Unassembled WGS sequence"/>
</dbReference>
<keyword evidence="2" id="KW-1185">Reference proteome</keyword>
<sequence length="178" mass="19449">MGVEKNATAEAESKSAFAKRLGVSPSYITKLVGKGLPLTADGRHVKVADALAWVRANINSRADEGRSAARPPVDLNDARIRLTLAQADIAEQNARKARRETVDREEARRAVRAFGRALRDLMLNFANRYGGSMAAELEIDPARLMAVLDARMREMLLEGLAVPAPYHKPTEPVMGDSE</sequence>
<accession>A0A1M7CWV3</accession>
<organism evidence="1 2">
    <name type="scientific">Paracoccus solventivorans</name>
    <dbReference type="NCBI Taxonomy" id="53463"/>
    <lineage>
        <taxon>Bacteria</taxon>
        <taxon>Pseudomonadati</taxon>
        <taxon>Pseudomonadota</taxon>
        <taxon>Alphaproteobacteria</taxon>
        <taxon>Rhodobacterales</taxon>
        <taxon>Paracoccaceae</taxon>
        <taxon>Paracoccus</taxon>
    </lineage>
</organism>
<dbReference type="AlphaFoldDB" id="A0A1M7CWV3"/>
<evidence type="ECO:0000313" key="2">
    <source>
        <dbReference type="Proteomes" id="UP000184444"/>
    </source>
</evidence>
<dbReference type="EMBL" id="FRCK01000001">
    <property type="protein sequence ID" value="SHL71627.1"/>
    <property type="molecule type" value="Genomic_DNA"/>
</dbReference>
<dbReference type="OrthoDB" id="8452549at2"/>
<proteinExistence type="predicted"/>
<name>A0A1M7CWV3_9RHOB</name>
<dbReference type="RefSeq" id="WP_073060064.1">
    <property type="nucleotide sequence ID" value="NZ_FRCK01000001.1"/>
</dbReference>
<protein>
    <recommendedName>
        <fullName evidence="3">Phage DNA packaging protein, Nu1 subunit of terminase</fullName>
    </recommendedName>
</protein>
<evidence type="ECO:0000313" key="1">
    <source>
        <dbReference type="EMBL" id="SHL71627.1"/>
    </source>
</evidence>
<reference evidence="2" key="1">
    <citation type="submission" date="2016-11" db="EMBL/GenBank/DDBJ databases">
        <authorList>
            <person name="Varghese N."/>
            <person name="Submissions S."/>
        </authorList>
    </citation>
    <scope>NUCLEOTIDE SEQUENCE [LARGE SCALE GENOMIC DNA]</scope>
    <source>
        <strain evidence="2">DSM 6637</strain>
    </source>
</reference>
<evidence type="ECO:0008006" key="3">
    <source>
        <dbReference type="Google" id="ProtNLM"/>
    </source>
</evidence>